<dbReference type="PANTHER" id="PTHR33279:SF6">
    <property type="entry name" value="SULFUR CARRIER PROTEIN YEDF-RELATED"/>
    <property type="match status" value="1"/>
</dbReference>
<organism evidence="3 4">
    <name type="scientific">Caminibacter mediatlanticus TB-2</name>
    <dbReference type="NCBI Taxonomy" id="391592"/>
    <lineage>
        <taxon>Bacteria</taxon>
        <taxon>Pseudomonadati</taxon>
        <taxon>Campylobacterota</taxon>
        <taxon>Epsilonproteobacteria</taxon>
        <taxon>Nautiliales</taxon>
        <taxon>Nautiliaceae</taxon>
        <taxon>Caminibacter</taxon>
    </lineage>
</organism>
<comment type="caution">
    <text evidence="3">The sequence shown here is derived from an EMBL/GenBank/DDBJ whole genome shotgun (WGS) entry which is preliminary data.</text>
</comment>
<dbReference type="InterPro" id="IPR019870">
    <property type="entry name" value="Se_metab_YedF"/>
</dbReference>
<dbReference type="Pfam" id="PF02635">
    <property type="entry name" value="DsrE"/>
    <property type="match status" value="1"/>
</dbReference>
<dbReference type="PANTHER" id="PTHR33279">
    <property type="entry name" value="SULFUR CARRIER PROTEIN YEDF-RELATED"/>
    <property type="match status" value="1"/>
</dbReference>
<comment type="similarity">
    <text evidence="1">Belongs to the sulfur carrier protein TusA family.</text>
</comment>
<dbReference type="InterPro" id="IPR001455">
    <property type="entry name" value="TusA-like"/>
</dbReference>
<dbReference type="InterPro" id="IPR027396">
    <property type="entry name" value="DsrEFH-like"/>
</dbReference>
<evidence type="ECO:0000259" key="2">
    <source>
        <dbReference type="PROSITE" id="PS01148"/>
    </source>
</evidence>
<dbReference type="Gene3D" id="3.30.110.40">
    <property type="entry name" value="TusA-like domain"/>
    <property type="match status" value="1"/>
</dbReference>
<dbReference type="Pfam" id="PF01206">
    <property type="entry name" value="TusA"/>
    <property type="match status" value="1"/>
</dbReference>
<evidence type="ECO:0000256" key="1">
    <source>
        <dbReference type="ARBA" id="ARBA00008984"/>
    </source>
</evidence>
<dbReference type="AlphaFoldDB" id="A0AAI9F2B2"/>
<feature type="domain" description="UPF0033" evidence="2">
    <location>
        <begin position="3"/>
        <end position="27"/>
    </location>
</feature>
<dbReference type="SUPFAM" id="SSF64307">
    <property type="entry name" value="SirA-like"/>
    <property type="match status" value="1"/>
</dbReference>
<evidence type="ECO:0000313" key="3">
    <source>
        <dbReference type="EMBL" id="EDM24572.1"/>
    </source>
</evidence>
<evidence type="ECO:0000313" key="4">
    <source>
        <dbReference type="Proteomes" id="UP000003288"/>
    </source>
</evidence>
<sequence>MKIDCRGLACPEPVIKTKRALDEINEGVIEVIVDNIASKENVKRFAENQGYSVDVKEDNGISILTIVKGYECKIVEDNSNNLLNKTLLFKDDKVGEGELGKKLLRGFLKTLLDFDKLPKTITFINRGVFVTTKEEFSDVQEILKELNKKGVEIYSCGLCMEHFGINPKELKVGEIGNAFGTMDALLNSENTITF</sequence>
<dbReference type="NCBIfam" id="TIGR03527">
    <property type="entry name" value="selenium_YedF"/>
    <property type="match status" value="1"/>
</dbReference>
<dbReference type="Gene3D" id="3.40.1260.10">
    <property type="entry name" value="DsrEFH-like"/>
    <property type="match status" value="1"/>
</dbReference>
<gene>
    <name evidence="3" type="ORF">CMTB2_03613</name>
</gene>
<dbReference type="CDD" id="cd03421">
    <property type="entry name" value="SirA_like_N"/>
    <property type="match status" value="1"/>
</dbReference>
<reference evidence="3 4" key="1">
    <citation type="journal article" date="2011" name="Stand. Genomic Sci.">
        <title>Draft genome sequence of Caminibacter mediatlanticus strain TB-2, an epsilonproteobacterium isolated from a deep-sea hydrothermal vent.</title>
        <authorList>
            <person name="Giovannelli D."/>
            <person name="Ferriera S."/>
            <person name="Johnson J."/>
            <person name="Kravitz S."/>
            <person name="Perez-Rodriguez I."/>
            <person name="Ricci J."/>
            <person name="O'Brien C."/>
            <person name="Voordeckers J.W."/>
            <person name="Bini E."/>
            <person name="Vetriani C."/>
        </authorList>
    </citation>
    <scope>NUCLEOTIDE SEQUENCE [LARGE SCALE GENOMIC DNA]</scope>
    <source>
        <strain evidence="3 4">TB-2</strain>
    </source>
</reference>
<dbReference type="Proteomes" id="UP000003288">
    <property type="component" value="Unassembled WGS sequence"/>
</dbReference>
<proteinExistence type="inferred from homology"/>
<dbReference type="RefSeq" id="WP_007473624.1">
    <property type="nucleotide sequence ID" value="NZ_ABCJ01000001.1"/>
</dbReference>
<accession>A0AAI9F2B2</accession>
<dbReference type="EMBL" id="ABCJ01000001">
    <property type="protein sequence ID" value="EDM24572.1"/>
    <property type="molecule type" value="Genomic_DNA"/>
</dbReference>
<dbReference type="PROSITE" id="PS01148">
    <property type="entry name" value="UPF0033"/>
    <property type="match status" value="1"/>
</dbReference>
<name>A0AAI9F2B2_9BACT</name>
<protein>
    <recommendedName>
        <fullName evidence="2">UPF0033 domain-containing protein</fullName>
    </recommendedName>
</protein>
<dbReference type="InterPro" id="IPR003787">
    <property type="entry name" value="Sulphur_relay_DsrE/F-like"/>
</dbReference>
<dbReference type="SUPFAM" id="SSF75169">
    <property type="entry name" value="DsrEFH-like"/>
    <property type="match status" value="1"/>
</dbReference>
<dbReference type="InterPro" id="IPR036868">
    <property type="entry name" value="TusA-like_sf"/>
</dbReference>